<name>A0A2I0T7R4_LIMLA</name>
<evidence type="ECO:0000313" key="2">
    <source>
        <dbReference type="EMBL" id="PKU29837.1"/>
    </source>
</evidence>
<evidence type="ECO:0000313" key="3">
    <source>
        <dbReference type="Proteomes" id="UP000233556"/>
    </source>
</evidence>
<reference evidence="3" key="1">
    <citation type="submission" date="2017-11" db="EMBL/GenBank/DDBJ databases">
        <authorList>
            <person name="Lima N.C."/>
            <person name="Parody-Merino A.M."/>
            <person name="Battley P.F."/>
            <person name="Fidler A.E."/>
            <person name="Prosdocimi F."/>
        </authorList>
    </citation>
    <scope>NUCLEOTIDE SEQUENCE [LARGE SCALE GENOMIC DNA]</scope>
</reference>
<dbReference type="InterPro" id="IPR026847">
    <property type="entry name" value="VPS13"/>
</dbReference>
<accession>A0A2I0T7R4</accession>
<dbReference type="GO" id="GO:0045053">
    <property type="term" value="P:protein retention in Golgi apparatus"/>
    <property type="evidence" value="ECO:0007669"/>
    <property type="project" value="TreeGrafter"/>
</dbReference>
<dbReference type="Proteomes" id="UP000233556">
    <property type="component" value="Unassembled WGS sequence"/>
</dbReference>
<gene>
    <name evidence="2" type="ORF">llap_19859</name>
</gene>
<dbReference type="EMBL" id="KZ516066">
    <property type="protein sequence ID" value="PKU29837.1"/>
    <property type="molecule type" value="Genomic_DNA"/>
</dbReference>
<keyword evidence="3" id="KW-1185">Reference proteome</keyword>
<dbReference type="PANTHER" id="PTHR16166">
    <property type="entry name" value="VACUOLAR PROTEIN SORTING-ASSOCIATED PROTEIN VPS13"/>
    <property type="match status" value="1"/>
</dbReference>
<proteinExistence type="predicted"/>
<organism evidence="2 3">
    <name type="scientific">Limosa lapponica baueri</name>
    <dbReference type="NCBI Taxonomy" id="1758121"/>
    <lineage>
        <taxon>Eukaryota</taxon>
        <taxon>Metazoa</taxon>
        <taxon>Chordata</taxon>
        <taxon>Craniata</taxon>
        <taxon>Vertebrata</taxon>
        <taxon>Euteleostomi</taxon>
        <taxon>Archelosauria</taxon>
        <taxon>Archosauria</taxon>
        <taxon>Dinosauria</taxon>
        <taxon>Saurischia</taxon>
        <taxon>Theropoda</taxon>
        <taxon>Coelurosauria</taxon>
        <taxon>Aves</taxon>
        <taxon>Neognathae</taxon>
        <taxon>Neoaves</taxon>
        <taxon>Charadriiformes</taxon>
        <taxon>Scolopacidae</taxon>
        <taxon>Limosa</taxon>
    </lineage>
</organism>
<dbReference type="PANTHER" id="PTHR16166:SF125">
    <property type="entry name" value="INTERMEMBRANE LIPID TRANSFER PROTEIN VPS13C"/>
    <property type="match status" value="1"/>
</dbReference>
<protein>
    <submittedName>
        <fullName evidence="2">Uncharacterized protein</fullName>
    </submittedName>
</protein>
<dbReference type="OrthoDB" id="428159at2759"/>
<feature type="region of interest" description="Disordered" evidence="1">
    <location>
        <begin position="94"/>
        <end position="114"/>
    </location>
</feature>
<evidence type="ECO:0000256" key="1">
    <source>
        <dbReference type="SAM" id="MobiDB-lite"/>
    </source>
</evidence>
<feature type="compositionally biased region" description="Basic and acidic residues" evidence="1">
    <location>
        <begin position="97"/>
        <end position="114"/>
    </location>
</feature>
<dbReference type="GO" id="GO:0006623">
    <property type="term" value="P:protein targeting to vacuole"/>
    <property type="evidence" value="ECO:0007669"/>
    <property type="project" value="TreeGrafter"/>
</dbReference>
<reference evidence="3" key="2">
    <citation type="submission" date="2017-12" db="EMBL/GenBank/DDBJ databases">
        <title>Genome sequence of the Bar-tailed Godwit (Limosa lapponica baueri).</title>
        <authorList>
            <person name="Lima N.C.B."/>
            <person name="Parody-Merino A.M."/>
            <person name="Battley P.F."/>
            <person name="Fidler A.E."/>
            <person name="Prosdocimi F."/>
        </authorList>
    </citation>
    <scope>NUCLEOTIDE SEQUENCE [LARGE SCALE GENOMIC DNA]</scope>
</reference>
<sequence length="253" mass="27784">MDIHVQLAKSMVERDTRMAKFKVSGGLPLVHVKLSDQKIKAICDLIDSIPLPQKSSVSIPSTKVSAIPKIPVVSKGLLNAPQLLAEIVSALSPSGSESREETPTKAEKQEDDTKLKKGLDSSLLLQPSHTVFFARLKDIVVTDAVSIVGDEVFSFNLTLDPYATEGEAYTDMSKVDGTVSLKVGCIQVVYLHKFLMSLLVVLSQEDLSIFLKVLTENLGEAEEQQTHAKSVLQKEGQKWNLFVMNIKCVSFQE</sequence>
<dbReference type="AlphaFoldDB" id="A0A2I0T7R4"/>
<dbReference type="GO" id="GO:0007005">
    <property type="term" value="P:mitochondrion organization"/>
    <property type="evidence" value="ECO:0007669"/>
    <property type="project" value="TreeGrafter"/>
</dbReference>